<evidence type="ECO:0000313" key="2">
    <source>
        <dbReference type="EMBL" id="NRO35722.1"/>
    </source>
</evidence>
<feature type="transmembrane region" description="Helical" evidence="1">
    <location>
        <begin position="6"/>
        <end position="29"/>
    </location>
</feature>
<dbReference type="AlphaFoldDB" id="A0A9Q5C130"/>
<reference evidence="2" key="1">
    <citation type="submission" date="2019-09" db="EMBL/GenBank/DDBJ databases">
        <title>Comparative genomic analysis of Lactobacillus helveticus.</title>
        <authorList>
            <person name="Zhang H."/>
            <person name="Chen Y."/>
            <person name="Zhong Z."/>
        </authorList>
    </citation>
    <scope>NUCLEOTIDE SEQUENCE</scope>
    <source>
        <strain evidence="2">IMAU30003</strain>
    </source>
</reference>
<dbReference type="Proteomes" id="UP000651333">
    <property type="component" value="Unassembled WGS sequence"/>
</dbReference>
<name>A0A9Q5C130_LACHE</name>
<evidence type="ECO:0000256" key="1">
    <source>
        <dbReference type="SAM" id="Phobius"/>
    </source>
</evidence>
<sequence length="32" mass="3589">MGEKNYMGNWIPIVISIISLVVSFIGIGFNIY</sequence>
<comment type="caution">
    <text evidence="2">The sequence shown here is derived from an EMBL/GenBank/DDBJ whole genome shotgun (WGS) entry which is preliminary data.</text>
</comment>
<keyword evidence="1" id="KW-0472">Membrane</keyword>
<gene>
    <name evidence="2" type="ORF">IMAU30003_01977</name>
</gene>
<keyword evidence="1" id="KW-0812">Transmembrane</keyword>
<keyword evidence="1" id="KW-1133">Transmembrane helix</keyword>
<dbReference type="EMBL" id="WCHB01000110">
    <property type="protein sequence ID" value="NRO35722.1"/>
    <property type="molecule type" value="Genomic_DNA"/>
</dbReference>
<accession>A0A9Q5C130</accession>
<proteinExistence type="predicted"/>
<evidence type="ECO:0000313" key="3">
    <source>
        <dbReference type="Proteomes" id="UP000651333"/>
    </source>
</evidence>
<organism evidence="2 3">
    <name type="scientific">Lactobacillus helveticus</name>
    <name type="common">Lactobacillus suntoryeus</name>
    <dbReference type="NCBI Taxonomy" id="1587"/>
    <lineage>
        <taxon>Bacteria</taxon>
        <taxon>Bacillati</taxon>
        <taxon>Bacillota</taxon>
        <taxon>Bacilli</taxon>
        <taxon>Lactobacillales</taxon>
        <taxon>Lactobacillaceae</taxon>
        <taxon>Lactobacillus</taxon>
    </lineage>
</organism>
<protein>
    <submittedName>
        <fullName evidence="2">Uncharacterized protein</fullName>
    </submittedName>
</protein>